<protein>
    <submittedName>
        <fullName evidence="1">Uncharacterized protein</fullName>
    </submittedName>
</protein>
<dbReference type="OrthoDB" id="683697at2"/>
<evidence type="ECO:0000313" key="1">
    <source>
        <dbReference type="EMBL" id="GEP97696.1"/>
    </source>
</evidence>
<keyword evidence="2" id="KW-1185">Reference proteome</keyword>
<gene>
    <name evidence="1" type="ORF">CCY01nite_39560</name>
</gene>
<name>A0A512RPS4_9BACT</name>
<dbReference type="AlphaFoldDB" id="A0A512RPS4"/>
<dbReference type="EMBL" id="BKAU01000005">
    <property type="protein sequence ID" value="GEP97696.1"/>
    <property type="molecule type" value="Genomic_DNA"/>
</dbReference>
<sequence>MKELDSIIEEQVLLLKWNGYDESRLHNGEAEGSYKEHLKLAVQHLLDSNSTLLDKEPFQVHLFGCFNQQKDKVLFTFTYEYDGLLSQISLKEIEARMDDVPLTIPVELGSDVWTSQELYQRVKLLSEGITGSLHHQKTEQLHQLIQLEINRLRDCSYTASHLQAHLAAAINKAEATPGKQHNFIINGKLKSYSQQDAMYYRLHYNYQPSTTALQLKSIHARIGGISRTFLGTTAFPIPPAPDIHQYLINIKNIHAAQKIIDPPAIQPANVKRL</sequence>
<proteinExistence type="predicted"/>
<dbReference type="RefSeq" id="WP_146865541.1">
    <property type="nucleotide sequence ID" value="NZ_BKAU01000005.1"/>
</dbReference>
<dbReference type="Proteomes" id="UP000321436">
    <property type="component" value="Unassembled WGS sequence"/>
</dbReference>
<organism evidence="1 2">
    <name type="scientific">Chitinophaga cymbidii</name>
    <dbReference type="NCBI Taxonomy" id="1096750"/>
    <lineage>
        <taxon>Bacteria</taxon>
        <taxon>Pseudomonadati</taxon>
        <taxon>Bacteroidota</taxon>
        <taxon>Chitinophagia</taxon>
        <taxon>Chitinophagales</taxon>
        <taxon>Chitinophagaceae</taxon>
        <taxon>Chitinophaga</taxon>
    </lineage>
</organism>
<reference evidence="1 2" key="1">
    <citation type="submission" date="2019-07" db="EMBL/GenBank/DDBJ databases">
        <title>Whole genome shotgun sequence of Chitinophaga cymbidii NBRC 109752.</title>
        <authorList>
            <person name="Hosoyama A."/>
            <person name="Uohara A."/>
            <person name="Ohji S."/>
            <person name="Ichikawa N."/>
        </authorList>
    </citation>
    <scope>NUCLEOTIDE SEQUENCE [LARGE SCALE GENOMIC DNA]</scope>
    <source>
        <strain evidence="1 2">NBRC 109752</strain>
    </source>
</reference>
<evidence type="ECO:0000313" key="2">
    <source>
        <dbReference type="Proteomes" id="UP000321436"/>
    </source>
</evidence>
<comment type="caution">
    <text evidence="1">The sequence shown here is derived from an EMBL/GenBank/DDBJ whole genome shotgun (WGS) entry which is preliminary data.</text>
</comment>
<accession>A0A512RPS4</accession>